<dbReference type="AlphaFoldDB" id="A0A7W2TWR3"/>
<dbReference type="Pfam" id="PF04357">
    <property type="entry name" value="TamB"/>
    <property type="match status" value="1"/>
</dbReference>
<evidence type="ECO:0000256" key="1">
    <source>
        <dbReference type="ARBA" id="ARBA00004167"/>
    </source>
</evidence>
<evidence type="ECO:0000313" key="7">
    <source>
        <dbReference type="Proteomes" id="UP000539350"/>
    </source>
</evidence>
<organism evidence="6 7">
    <name type="scientific">Sediminihaliea albiluteola</name>
    <dbReference type="NCBI Taxonomy" id="2758564"/>
    <lineage>
        <taxon>Bacteria</taxon>
        <taxon>Pseudomonadati</taxon>
        <taxon>Pseudomonadota</taxon>
        <taxon>Gammaproteobacteria</taxon>
        <taxon>Cellvibrionales</taxon>
        <taxon>Halieaceae</taxon>
        <taxon>Sediminihaliea</taxon>
    </lineage>
</organism>
<keyword evidence="4" id="KW-0472">Membrane</keyword>
<dbReference type="GO" id="GO:0097347">
    <property type="term" value="C:TAM protein secretion complex"/>
    <property type="evidence" value="ECO:0007669"/>
    <property type="project" value="TreeGrafter"/>
</dbReference>
<dbReference type="EMBL" id="JACFXU010000014">
    <property type="protein sequence ID" value="MBA6413342.1"/>
    <property type="molecule type" value="Genomic_DNA"/>
</dbReference>
<gene>
    <name evidence="6" type="ORF">H2508_09495</name>
</gene>
<keyword evidence="2" id="KW-0812">Transmembrane</keyword>
<keyword evidence="7" id="KW-1185">Reference proteome</keyword>
<evidence type="ECO:0000313" key="6">
    <source>
        <dbReference type="EMBL" id="MBA6413342.1"/>
    </source>
</evidence>
<dbReference type="RefSeq" id="WP_182172381.1">
    <property type="nucleotide sequence ID" value="NZ_JACFXU010000014.1"/>
</dbReference>
<keyword evidence="3" id="KW-1133">Transmembrane helix</keyword>
<reference evidence="6 7" key="1">
    <citation type="submission" date="2020-07" db="EMBL/GenBank/DDBJ databases">
        <title>Halieaceae bacterium, F7430, whole genome shotgun sequencing project.</title>
        <authorList>
            <person name="Jiang S."/>
            <person name="Liu Z.W."/>
            <person name="Du Z.J."/>
        </authorList>
    </citation>
    <scope>NUCLEOTIDE SEQUENCE [LARGE SCALE GENOMIC DNA]</scope>
    <source>
        <strain evidence="6 7">F7430</strain>
    </source>
</reference>
<feature type="domain" description="Translocation and assembly module TamB C-terminal" evidence="5">
    <location>
        <begin position="870"/>
        <end position="1126"/>
    </location>
</feature>
<proteinExistence type="predicted"/>
<dbReference type="InterPro" id="IPR007452">
    <property type="entry name" value="TamB_C"/>
</dbReference>
<comment type="caution">
    <text evidence="6">The sequence shown here is derived from an EMBL/GenBank/DDBJ whole genome shotgun (WGS) entry which is preliminary data.</text>
</comment>
<accession>A0A7W2TWR3</accession>
<dbReference type="PANTHER" id="PTHR36985">
    <property type="entry name" value="TRANSLOCATION AND ASSEMBLY MODULE SUBUNIT TAMB"/>
    <property type="match status" value="1"/>
</dbReference>
<protein>
    <submittedName>
        <fullName evidence="6">Translocation/assembly module TamB domain-containing protein</fullName>
    </submittedName>
</protein>
<evidence type="ECO:0000256" key="2">
    <source>
        <dbReference type="ARBA" id="ARBA00022692"/>
    </source>
</evidence>
<evidence type="ECO:0000256" key="3">
    <source>
        <dbReference type="ARBA" id="ARBA00022989"/>
    </source>
</evidence>
<sequence length="1188" mass="126789">MRLAAKIALILCLTLLLLTAIVAALLATQPGTQFLAQQAQRAFPDSLQWRELSGSLLGPLQLHGLHFSQPGLEANAEAIYFDWQASDLFNGRVKLTQLEVEGLRITLSPNEASPPGEAFSPAAIKPPLDIALHGIKLRNLEIVQADQAPLIIDAIELDATLVGDRLQLHQLALRLPQGGIKATGQTALRDQMPLQLKVNWGWLLESELADNTPMNGELSLEGTIAWHEAIGFNIAYGLLVNEVQQLSPDLPAQLKLQGEIAGHWGNERLALEQASLALAETALTLNLKGDLVLAADAPPGFDLQLQWLGLQWPLIGDSPQLSSATGNLAISGDTDSYLLQLTTGLSGADIPPSQWWIDGKGDLNHLELNALKGELLGGQLEAQGWLEWLPFPRWQLQVTASDLNPAQLQQDLDGQLALTLQSQGQMASEQPLHAELQLQSLKGTLQGRTFDASAALSIEGEVAQLSQLNLASEGNTVSASGLVSAAELDLHWQVDAPKPGALLAGAAGKLQASGIVKGSLETPRLKAQLAAQELGFESLRLASLNADLQASLGKDAPLNLTLLTGPVLDGDQSLLQSLQLNISGSTSQQHLTLALDRDAEQVTVALQGKPEADFSHWQGMLTELSLHTETYGDWQLEEASPLSLSAEQVSLGNSCLQQLAGPAKFCSEAAWSQLTGSQLHAQWRDLSIALLSPALSGDLSGHLTGSLAANGLLRANAAITLSEGQVLVELPEGLEPLTHGGAQVDMRIDDAGLRAQASFAAPQQGSLNASLSLPQLKSLPLKQDQPLSGQLQAALPDLSGIAAWVPALSAASGRLNAQIDLSGMLQQPQIKGELELAEASADIPAAGLKLRQIDLRAINDPEQPEQVDISGGLVSGDGRLDIVGTAKLSDQELALALKGDRLLVFNSRDARVLLSPDLSIAWAEQTLKLRGTLDIPRADITPKLDLRPSTMPAEQQAAEMTAHVIAPSSDVVIINAPLETGGQLRSVRAPFRIDSQVRVTLGDRVSVSALGFISRISGSVSFTNSPKQRSLIPRANGLLSLEDGTFRAFGQDLEIQTGQLIFANVAATSPELNLRAVRWINNDPQVTAAGVLVTGKVTEPKLELFSRPQLEPTEIQSYLLTGRSAANRDTVLSYGTYLHPRVYVGYGYNLIQDTGEFNSLFTITPRYGVGIDVGEADNNINLTFTHEN</sequence>
<evidence type="ECO:0000256" key="4">
    <source>
        <dbReference type="ARBA" id="ARBA00023136"/>
    </source>
</evidence>
<dbReference type="Proteomes" id="UP000539350">
    <property type="component" value="Unassembled WGS sequence"/>
</dbReference>
<comment type="subcellular location">
    <subcellularLocation>
        <location evidence="1">Membrane</location>
        <topology evidence="1">Single-pass membrane protein</topology>
    </subcellularLocation>
</comment>
<dbReference type="PANTHER" id="PTHR36985:SF1">
    <property type="entry name" value="TRANSLOCATION AND ASSEMBLY MODULE SUBUNIT TAMB"/>
    <property type="match status" value="1"/>
</dbReference>
<evidence type="ECO:0000259" key="5">
    <source>
        <dbReference type="Pfam" id="PF04357"/>
    </source>
</evidence>
<name>A0A7W2TWR3_9GAMM</name>
<dbReference type="GO" id="GO:0005886">
    <property type="term" value="C:plasma membrane"/>
    <property type="evidence" value="ECO:0007669"/>
    <property type="project" value="InterPro"/>
</dbReference>
<dbReference type="GO" id="GO:0009306">
    <property type="term" value="P:protein secretion"/>
    <property type="evidence" value="ECO:0007669"/>
    <property type="project" value="InterPro"/>
</dbReference>